<dbReference type="RefSeq" id="WP_345250505.1">
    <property type="nucleotide sequence ID" value="NZ_BAABFO010000013.1"/>
</dbReference>
<dbReference type="PROSITE" id="PS01137">
    <property type="entry name" value="TATD_1"/>
    <property type="match status" value="1"/>
</dbReference>
<dbReference type="InterPro" id="IPR032466">
    <property type="entry name" value="Metal_Hydrolase"/>
</dbReference>
<dbReference type="Proteomes" id="UP001501671">
    <property type="component" value="Unassembled WGS sequence"/>
</dbReference>
<organism evidence="3 4">
    <name type="scientific">Pigmentiphaga soli</name>
    <dbReference type="NCBI Taxonomy" id="1007095"/>
    <lineage>
        <taxon>Bacteria</taxon>
        <taxon>Pseudomonadati</taxon>
        <taxon>Pseudomonadota</taxon>
        <taxon>Betaproteobacteria</taxon>
        <taxon>Burkholderiales</taxon>
        <taxon>Alcaligenaceae</taxon>
        <taxon>Pigmentiphaga</taxon>
    </lineage>
</organism>
<gene>
    <name evidence="3" type="ORF">GCM10023144_28370</name>
</gene>
<dbReference type="CDD" id="cd01310">
    <property type="entry name" value="TatD_DNAse"/>
    <property type="match status" value="1"/>
</dbReference>
<dbReference type="PANTHER" id="PTHR46124">
    <property type="entry name" value="D-AMINOACYL-TRNA DEACYLASE"/>
    <property type="match status" value="1"/>
</dbReference>
<evidence type="ECO:0000313" key="4">
    <source>
        <dbReference type="Proteomes" id="UP001501671"/>
    </source>
</evidence>
<sequence>MLIDTHCHLDAGEFDADRDAVIRAAQQAGVRVIVIPAIDAGNFAAVRGLAHGFDGGCYALGIHPMRVMASADGDLDALREAARRAMADPRFVAIGEIGLDFFVEEIASGAARERQERFYEAQLKIAAGLGLPVLLHVRRSQDILLKYLRRVPVPGGIAHAFNGSRQQADAFIERGFALGMGGELTYERSRNIRRLAAQCGIDSLVLETDAPDIPPAWLSNPRRRNAPAEVARIASELAALRGLPVAELVARTGANALRVLPRLGALAGMRGA</sequence>
<keyword evidence="4" id="KW-1185">Reference proteome</keyword>
<dbReference type="Gene3D" id="3.20.20.140">
    <property type="entry name" value="Metal-dependent hydrolases"/>
    <property type="match status" value="1"/>
</dbReference>
<evidence type="ECO:0000256" key="2">
    <source>
        <dbReference type="ARBA" id="ARBA00022801"/>
    </source>
</evidence>
<protein>
    <submittedName>
        <fullName evidence="3">TatD family hydrolase</fullName>
    </submittedName>
</protein>
<keyword evidence="2 3" id="KW-0378">Hydrolase</keyword>
<dbReference type="GO" id="GO:0016787">
    <property type="term" value="F:hydrolase activity"/>
    <property type="evidence" value="ECO:0007669"/>
    <property type="project" value="UniProtKB-KW"/>
</dbReference>
<dbReference type="Pfam" id="PF01026">
    <property type="entry name" value="TatD_DNase"/>
    <property type="match status" value="1"/>
</dbReference>
<accession>A0ABP8H7G6</accession>
<dbReference type="InterPro" id="IPR001130">
    <property type="entry name" value="TatD-like"/>
</dbReference>
<comment type="caution">
    <text evidence="3">The sequence shown here is derived from an EMBL/GenBank/DDBJ whole genome shotgun (WGS) entry which is preliminary data.</text>
</comment>
<dbReference type="InterPro" id="IPR018228">
    <property type="entry name" value="DNase_TatD-rel_CS"/>
</dbReference>
<reference evidence="4" key="1">
    <citation type="journal article" date="2019" name="Int. J. Syst. Evol. Microbiol.">
        <title>The Global Catalogue of Microorganisms (GCM) 10K type strain sequencing project: providing services to taxonomists for standard genome sequencing and annotation.</title>
        <authorList>
            <consortium name="The Broad Institute Genomics Platform"/>
            <consortium name="The Broad Institute Genome Sequencing Center for Infectious Disease"/>
            <person name="Wu L."/>
            <person name="Ma J."/>
        </authorList>
    </citation>
    <scope>NUCLEOTIDE SEQUENCE [LARGE SCALE GENOMIC DNA]</scope>
    <source>
        <strain evidence="4">JCM 17666</strain>
    </source>
</reference>
<proteinExistence type="inferred from homology"/>
<comment type="similarity">
    <text evidence="1">Belongs to the metallo-dependent hydrolases superfamily. TatD-type hydrolase family.</text>
</comment>
<evidence type="ECO:0000313" key="3">
    <source>
        <dbReference type="EMBL" id="GAA4335272.1"/>
    </source>
</evidence>
<dbReference type="PANTHER" id="PTHR46124:SF2">
    <property type="entry name" value="D-AMINOACYL-TRNA DEACYLASE"/>
    <property type="match status" value="1"/>
</dbReference>
<dbReference type="EMBL" id="BAABFO010000013">
    <property type="protein sequence ID" value="GAA4335272.1"/>
    <property type="molecule type" value="Genomic_DNA"/>
</dbReference>
<dbReference type="PIRSF" id="PIRSF005902">
    <property type="entry name" value="DNase_TatD"/>
    <property type="match status" value="1"/>
</dbReference>
<evidence type="ECO:0000256" key="1">
    <source>
        <dbReference type="ARBA" id="ARBA00009275"/>
    </source>
</evidence>
<dbReference type="SUPFAM" id="SSF51556">
    <property type="entry name" value="Metallo-dependent hydrolases"/>
    <property type="match status" value="1"/>
</dbReference>
<name>A0ABP8H7G6_9BURK</name>